<dbReference type="SUPFAM" id="SSF52141">
    <property type="entry name" value="Uracil-DNA glycosylase-like"/>
    <property type="match status" value="1"/>
</dbReference>
<organism evidence="2">
    <name type="scientific">[Clostridium] nexile</name>
    <dbReference type="NCBI Taxonomy" id="29361"/>
    <lineage>
        <taxon>Bacteria</taxon>
        <taxon>Bacillati</taxon>
        <taxon>Bacillota</taxon>
        <taxon>Clostridia</taxon>
        <taxon>Lachnospirales</taxon>
        <taxon>Lachnospiraceae</taxon>
        <taxon>Tyzzerella</taxon>
    </lineage>
</organism>
<evidence type="ECO:0000313" key="2">
    <source>
        <dbReference type="EMBL" id="VYT39277.1"/>
    </source>
</evidence>
<evidence type="ECO:0000259" key="1">
    <source>
        <dbReference type="SMART" id="SM00986"/>
    </source>
</evidence>
<dbReference type="Pfam" id="PF03167">
    <property type="entry name" value="UDG"/>
    <property type="match status" value="1"/>
</dbReference>
<dbReference type="SMART" id="SM00987">
    <property type="entry name" value="UreE_C"/>
    <property type="match status" value="1"/>
</dbReference>
<dbReference type="Gene3D" id="3.40.470.10">
    <property type="entry name" value="Uracil-DNA glycosylase-like domain"/>
    <property type="match status" value="1"/>
</dbReference>
<protein>
    <submittedName>
        <fullName evidence="2">Uracil DNA glycosylase superfamily protein</fullName>
    </submittedName>
</protein>
<accession>A0A6N2WBU3</accession>
<dbReference type="AlphaFoldDB" id="A0A6N2WBU3"/>
<dbReference type="EMBL" id="CACRTG010000046">
    <property type="protein sequence ID" value="VYT39277.1"/>
    <property type="molecule type" value="Genomic_DNA"/>
</dbReference>
<dbReference type="NCBIfam" id="TIGR04274">
    <property type="entry name" value="hypoxanDNAglyco"/>
    <property type="match status" value="1"/>
</dbReference>
<reference evidence="2" key="1">
    <citation type="submission" date="2019-11" db="EMBL/GenBank/DDBJ databases">
        <authorList>
            <person name="Feng L."/>
        </authorList>
    </citation>
    <scope>NUCLEOTIDE SEQUENCE</scope>
    <source>
        <strain evidence="2">CnexileLFYP112</strain>
    </source>
</reference>
<dbReference type="CDD" id="cd10032">
    <property type="entry name" value="UDG-F6_HDG"/>
    <property type="match status" value="1"/>
</dbReference>
<name>A0A6N2WBU3_9FIRM</name>
<gene>
    <name evidence="2" type="ORF">CNLFYP112_00836</name>
</gene>
<dbReference type="InterPro" id="IPR036895">
    <property type="entry name" value="Uracil-DNA_glycosylase-like_sf"/>
</dbReference>
<proteinExistence type="predicted"/>
<sequence length="166" mass="19133">MDTVFHEIEPIFNRDSKILILGSFPSVKSREGHFFYNHPQNRFWKVLAQVFNREVPKTIEEKKLFLLTNQIAVWDVIASCEIKGSSDSSIKNVVPNDLNRILSVSHIEQIYTNGNAAFQLYEKYCKSQTHMDAIKLPSTSPANAVYSLEKLVEIWKSITQYTAHKK</sequence>
<dbReference type="SMART" id="SM00986">
    <property type="entry name" value="UDG"/>
    <property type="match status" value="1"/>
</dbReference>
<feature type="domain" description="Uracil-DNA glycosylase-like" evidence="1">
    <location>
        <begin position="9"/>
        <end position="159"/>
    </location>
</feature>
<dbReference type="InterPro" id="IPR005122">
    <property type="entry name" value="Uracil-DNA_glycosylase-like"/>
</dbReference>
<dbReference type="InterPro" id="IPR026353">
    <property type="entry name" value="Hypoxan-DNA_Glyclase"/>
</dbReference>